<gene>
    <name evidence="7" type="ORF">KK062_02055</name>
</gene>
<accession>A0AAP2DVF9</accession>
<dbReference type="Gene3D" id="3.30.70.1560">
    <property type="entry name" value="Alpha-L RNA-binding motif"/>
    <property type="match status" value="1"/>
</dbReference>
<feature type="compositionally biased region" description="Basic and acidic residues" evidence="5">
    <location>
        <begin position="86"/>
        <end position="165"/>
    </location>
</feature>
<dbReference type="Gene3D" id="3.10.290.10">
    <property type="entry name" value="RNA-binding S4 domain"/>
    <property type="match status" value="1"/>
</dbReference>
<dbReference type="SUPFAM" id="SSF55174">
    <property type="entry name" value="Alpha-L RNA-binding motif"/>
    <property type="match status" value="1"/>
</dbReference>
<dbReference type="InterPro" id="IPR006145">
    <property type="entry name" value="PsdUridine_synth_RsuA/RluA"/>
</dbReference>
<evidence type="ECO:0000256" key="1">
    <source>
        <dbReference type="ARBA" id="ARBA00008348"/>
    </source>
</evidence>
<feature type="compositionally biased region" description="Basic and acidic residues" evidence="5">
    <location>
        <begin position="64"/>
        <end position="74"/>
    </location>
</feature>
<dbReference type="PROSITE" id="PS50889">
    <property type="entry name" value="S4"/>
    <property type="match status" value="1"/>
</dbReference>
<comment type="similarity">
    <text evidence="1 4">Belongs to the pseudouridine synthase RsuA family.</text>
</comment>
<feature type="compositionally biased region" description="Low complexity" evidence="5">
    <location>
        <begin position="75"/>
        <end position="84"/>
    </location>
</feature>
<evidence type="ECO:0000256" key="2">
    <source>
        <dbReference type="ARBA" id="ARBA00023235"/>
    </source>
</evidence>
<feature type="compositionally biased region" description="Basic and acidic residues" evidence="5">
    <location>
        <begin position="173"/>
        <end position="184"/>
    </location>
</feature>
<dbReference type="InterPro" id="IPR042092">
    <property type="entry name" value="PsdUridine_s_RsuA/RluB/E/F_cat"/>
</dbReference>
<dbReference type="AlphaFoldDB" id="A0AAP2DVF9"/>
<feature type="compositionally biased region" description="Basic and acidic residues" evidence="5">
    <location>
        <begin position="194"/>
        <end position="236"/>
    </location>
</feature>
<evidence type="ECO:0000256" key="5">
    <source>
        <dbReference type="SAM" id="MobiDB-lite"/>
    </source>
</evidence>
<name>A0AAP2DVF9_9BACT</name>
<dbReference type="FunFam" id="3.10.290.10:FF:000003">
    <property type="entry name" value="Pseudouridine synthase"/>
    <property type="match status" value="1"/>
</dbReference>
<dbReference type="InterPro" id="IPR002942">
    <property type="entry name" value="S4_RNA-bd"/>
</dbReference>
<evidence type="ECO:0000313" key="8">
    <source>
        <dbReference type="Proteomes" id="UP001319080"/>
    </source>
</evidence>
<feature type="region of interest" description="Disordered" evidence="5">
    <location>
        <begin position="1"/>
        <end position="303"/>
    </location>
</feature>
<dbReference type="RefSeq" id="WP_254082563.1">
    <property type="nucleotide sequence ID" value="NZ_JAHESE010000001.1"/>
</dbReference>
<dbReference type="Pfam" id="PF01479">
    <property type="entry name" value="S4"/>
    <property type="match status" value="1"/>
</dbReference>
<dbReference type="EC" id="5.4.99.-" evidence="4"/>
<sequence length="545" mass="60850">MPRHNKEEGPSRGRKGPTGAKPKFETSSFSKRGGSPAKSFKKDDGDKPARRPRTTGESGGFRKRTGDDSSEGSRAKSSSRGGAKPFRKESDRGESRGGFRKSEGGEGARPRAFKKEGARPFRKDSDRGEARTGGFRKRDSEGGESARPRAFKKDGEKPFRKKTDDESTGGFRKRGDESFSERRSSARAGSSARPARDGADKPRRSREDGDEKPFRRREDKPFGEKRESKSFSERRGTRTGASSGSERGRSEKPRRSGAEGDSDKKSFAGKRGVSNLRREEDRGSGSKKSSSPRKRITTGEAYEAPAEAQAGKVRLNKYIANSGVCSRREADELITMGLISVNGKVITELGYKVNLGDEVRHEEKVLRSEKPVYVLLNKPKGYITTTNDPQERKTVMHILGGTIKERIYPIGRLDRNTTGLLLLTNDGDLADKLMHPSYNVKKIYKVELDRPLTKADFLKITEGVRLEEGRAVVDDLAIVSDDGKTIGIELHIGWNRVVRRIFESLEYEVVKLDRSVYAGLDKKDLGRGEWRFLTKEEVVRLKHYK</sequence>
<dbReference type="GO" id="GO:0003723">
    <property type="term" value="F:RNA binding"/>
    <property type="evidence" value="ECO:0007669"/>
    <property type="project" value="UniProtKB-KW"/>
</dbReference>
<feature type="compositionally biased region" description="Basic and acidic residues" evidence="5">
    <location>
        <begin position="40"/>
        <end position="49"/>
    </location>
</feature>
<dbReference type="PANTHER" id="PTHR47683:SF2">
    <property type="entry name" value="RNA-BINDING S4 DOMAIN-CONTAINING PROTEIN"/>
    <property type="match status" value="1"/>
</dbReference>
<feature type="compositionally biased region" description="Basic and acidic residues" evidence="5">
    <location>
        <begin position="1"/>
        <end position="11"/>
    </location>
</feature>
<proteinExistence type="inferred from homology"/>
<dbReference type="InterPro" id="IPR050343">
    <property type="entry name" value="RsuA_PseudoU_synthase"/>
</dbReference>
<dbReference type="CDD" id="cd02870">
    <property type="entry name" value="PseudoU_synth_RsuA_like"/>
    <property type="match status" value="1"/>
</dbReference>
<dbReference type="Pfam" id="PF00849">
    <property type="entry name" value="PseudoU_synth_2"/>
    <property type="match status" value="1"/>
</dbReference>
<keyword evidence="3" id="KW-0694">RNA-binding</keyword>
<keyword evidence="2 4" id="KW-0413">Isomerase</keyword>
<feature type="compositionally biased region" description="Basic and acidic residues" evidence="5">
    <location>
        <begin position="246"/>
        <end position="266"/>
    </location>
</feature>
<dbReference type="InterPro" id="IPR020094">
    <property type="entry name" value="TruA/RsuA/RluB/E/F_N"/>
</dbReference>
<dbReference type="PROSITE" id="PS01149">
    <property type="entry name" value="PSI_RSU"/>
    <property type="match status" value="1"/>
</dbReference>
<keyword evidence="8" id="KW-1185">Reference proteome</keyword>
<dbReference type="Gene3D" id="3.30.70.580">
    <property type="entry name" value="Pseudouridine synthase I, catalytic domain, N-terminal subdomain"/>
    <property type="match status" value="1"/>
</dbReference>
<dbReference type="PANTHER" id="PTHR47683">
    <property type="entry name" value="PSEUDOURIDINE SYNTHASE FAMILY PROTEIN-RELATED"/>
    <property type="match status" value="1"/>
</dbReference>
<protein>
    <recommendedName>
        <fullName evidence="4">Pseudouridine synthase</fullName>
        <ecNumber evidence="4">5.4.99.-</ecNumber>
    </recommendedName>
</protein>
<dbReference type="SUPFAM" id="SSF55120">
    <property type="entry name" value="Pseudouridine synthase"/>
    <property type="match status" value="1"/>
</dbReference>
<dbReference type="Proteomes" id="UP001319080">
    <property type="component" value="Unassembled WGS sequence"/>
</dbReference>
<reference evidence="7 8" key="1">
    <citation type="submission" date="2021-05" db="EMBL/GenBank/DDBJ databases">
        <title>A Polyphasic approach of four new species of the genus Ohtaekwangia: Ohtaekwangia histidinii sp. nov., Ohtaekwangia cretensis sp. nov., Ohtaekwangia indiensis sp. nov., Ohtaekwangia reichenbachii sp. nov. from diverse environment.</title>
        <authorList>
            <person name="Octaviana S."/>
        </authorList>
    </citation>
    <scope>NUCLEOTIDE SEQUENCE [LARGE SCALE GENOMIC DNA]</scope>
    <source>
        <strain evidence="7 8">PWU5</strain>
    </source>
</reference>
<evidence type="ECO:0000256" key="4">
    <source>
        <dbReference type="RuleBase" id="RU003887"/>
    </source>
</evidence>
<dbReference type="CDD" id="cd00165">
    <property type="entry name" value="S4"/>
    <property type="match status" value="1"/>
</dbReference>
<evidence type="ECO:0000259" key="6">
    <source>
        <dbReference type="SMART" id="SM00363"/>
    </source>
</evidence>
<dbReference type="GO" id="GO:0000455">
    <property type="term" value="P:enzyme-directed rRNA pseudouridine synthesis"/>
    <property type="evidence" value="ECO:0007669"/>
    <property type="project" value="UniProtKB-ARBA"/>
</dbReference>
<dbReference type="InterPro" id="IPR020103">
    <property type="entry name" value="PsdUridine_synth_cat_dom_sf"/>
</dbReference>
<evidence type="ECO:0000313" key="7">
    <source>
        <dbReference type="EMBL" id="MBT1706983.1"/>
    </source>
</evidence>
<dbReference type="InterPro" id="IPR036986">
    <property type="entry name" value="S4_RNA-bd_sf"/>
</dbReference>
<dbReference type="InterPro" id="IPR000748">
    <property type="entry name" value="PsdUridine_synth_RsuA/RluB/E/F"/>
</dbReference>
<dbReference type="EMBL" id="JAHESE010000001">
    <property type="protein sequence ID" value="MBT1706983.1"/>
    <property type="molecule type" value="Genomic_DNA"/>
</dbReference>
<comment type="caution">
    <text evidence="7">The sequence shown here is derived from an EMBL/GenBank/DDBJ whole genome shotgun (WGS) entry which is preliminary data.</text>
</comment>
<dbReference type="InterPro" id="IPR018496">
    <property type="entry name" value="PsdUridine_synth_RsuA/RluB_CS"/>
</dbReference>
<dbReference type="SMART" id="SM00363">
    <property type="entry name" value="S4"/>
    <property type="match status" value="1"/>
</dbReference>
<dbReference type="GO" id="GO:0120159">
    <property type="term" value="F:rRNA pseudouridine synthase activity"/>
    <property type="evidence" value="ECO:0007669"/>
    <property type="project" value="UniProtKB-ARBA"/>
</dbReference>
<feature type="domain" description="RNA-binding S4" evidence="6">
    <location>
        <begin position="313"/>
        <end position="380"/>
    </location>
</feature>
<evidence type="ECO:0000256" key="3">
    <source>
        <dbReference type="PROSITE-ProRule" id="PRU00182"/>
    </source>
</evidence>
<organism evidence="7 8">
    <name type="scientific">Dawidia cretensis</name>
    <dbReference type="NCBI Taxonomy" id="2782350"/>
    <lineage>
        <taxon>Bacteria</taxon>
        <taxon>Pseudomonadati</taxon>
        <taxon>Bacteroidota</taxon>
        <taxon>Cytophagia</taxon>
        <taxon>Cytophagales</taxon>
        <taxon>Chryseotaleaceae</taxon>
        <taxon>Dawidia</taxon>
    </lineage>
</organism>
<dbReference type="NCBIfam" id="TIGR00093">
    <property type="entry name" value="pseudouridine synthase"/>
    <property type="match status" value="1"/>
</dbReference>